<accession>F0WYD1</accession>
<gene>
    <name evidence="1" type="primary">AlNc14C378G11191</name>
    <name evidence="1" type="ORF">ALNC14_126280</name>
</gene>
<sequence>MRINYTDSDKKLCVCAYSDADSANNKESRRSVSGIMVMINGAPVIFKSKIQQSVAHSTAEAEYIALSLCVQEVLWLKSLLCELKAKISQQIKIFEYNQSAIAIAKNDGYQSRANYIDIHYHFIHDHIKDGKIVIEYIDSKNQPIS</sequence>
<reference evidence="1" key="1">
    <citation type="journal article" date="2011" name="PLoS Biol.">
        <title>Gene gain and loss during evolution of obligate parasitism in the white rust pathogen of Arabidopsis thaliana.</title>
        <authorList>
            <person name="Kemen E."/>
            <person name="Gardiner A."/>
            <person name="Schultz-Larsen T."/>
            <person name="Kemen A.C."/>
            <person name="Balmuth A.L."/>
            <person name="Robert-Seilaniantz A."/>
            <person name="Bailey K."/>
            <person name="Holub E."/>
            <person name="Studholme D.J."/>
            <person name="Maclean D."/>
            <person name="Jones J.D."/>
        </authorList>
    </citation>
    <scope>NUCLEOTIDE SEQUENCE</scope>
</reference>
<organism evidence="1">
    <name type="scientific">Albugo laibachii Nc14</name>
    <dbReference type="NCBI Taxonomy" id="890382"/>
    <lineage>
        <taxon>Eukaryota</taxon>
        <taxon>Sar</taxon>
        <taxon>Stramenopiles</taxon>
        <taxon>Oomycota</taxon>
        <taxon>Peronosporomycetes</taxon>
        <taxon>Albuginales</taxon>
        <taxon>Albuginaceae</taxon>
        <taxon>Albugo</taxon>
    </lineage>
</organism>
<dbReference type="PANTHER" id="PTHR11439:SF440">
    <property type="entry name" value="INTEGRASE CATALYTIC DOMAIN-CONTAINING PROTEIN"/>
    <property type="match status" value="1"/>
</dbReference>
<dbReference type="EMBL" id="FR824422">
    <property type="protein sequence ID" value="CCA26484.1"/>
    <property type="molecule type" value="Genomic_DNA"/>
</dbReference>
<dbReference type="HOGENOM" id="CLU_001650_6_2_1"/>
<dbReference type="CDD" id="cd09272">
    <property type="entry name" value="RNase_HI_RT_Ty1"/>
    <property type="match status" value="1"/>
</dbReference>
<dbReference type="AlphaFoldDB" id="F0WYD1"/>
<protein>
    <submittedName>
        <fullName evidence="1">Putative polyprotein</fullName>
    </submittedName>
</protein>
<name>F0WYD1_9STRA</name>
<reference evidence="1" key="2">
    <citation type="submission" date="2011-02" db="EMBL/GenBank/DDBJ databases">
        <authorList>
            <person name="MacLean D."/>
        </authorList>
    </citation>
    <scope>NUCLEOTIDE SEQUENCE</scope>
</reference>
<evidence type="ECO:0000313" key="1">
    <source>
        <dbReference type="EMBL" id="CCA26484.1"/>
    </source>
</evidence>
<proteinExistence type="predicted"/>
<dbReference type="PANTHER" id="PTHR11439">
    <property type="entry name" value="GAG-POL-RELATED RETROTRANSPOSON"/>
    <property type="match status" value="1"/>
</dbReference>